<feature type="compositionally biased region" description="Low complexity" evidence="1">
    <location>
        <begin position="24"/>
        <end position="56"/>
    </location>
</feature>
<dbReference type="OrthoDB" id="1860964at2759"/>
<dbReference type="Gramene" id="TVU27896">
    <property type="protein sequence ID" value="TVU27896"/>
    <property type="gene ID" value="EJB05_19397"/>
</dbReference>
<dbReference type="Proteomes" id="UP000324897">
    <property type="component" value="Chromosome 1"/>
</dbReference>
<gene>
    <name evidence="2" type="ORF">EJB05_19397</name>
</gene>
<dbReference type="AlphaFoldDB" id="A0A5J9UWC6"/>
<evidence type="ECO:0000313" key="2">
    <source>
        <dbReference type="EMBL" id="TVU27896.1"/>
    </source>
</evidence>
<organism evidence="2 3">
    <name type="scientific">Eragrostis curvula</name>
    <name type="common">weeping love grass</name>
    <dbReference type="NCBI Taxonomy" id="38414"/>
    <lineage>
        <taxon>Eukaryota</taxon>
        <taxon>Viridiplantae</taxon>
        <taxon>Streptophyta</taxon>
        <taxon>Embryophyta</taxon>
        <taxon>Tracheophyta</taxon>
        <taxon>Spermatophyta</taxon>
        <taxon>Magnoliopsida</taxon>
        <taxon>Liliopsida</taxon>
        <taxon>Poales</taxon>
        <taxon>Poaceae</taxon>
        <taxon>PACMAD clade</taxon>
        <taxon>Chloridoideae</taxon>
        <taxon>Eragrostideae</taxon>
        <taxon>Eragrostidinae</taxon>
        <taxon>Eragrostis</taxon>
    </lineage>
</organism>
<evidence type="ECO:0000313" key="3">
    <source>
        <dbReference type="Proteomes" id="UP000324897"/>
    </source>
</evidence>
<protein>
    <recommendedName>
        <fullName evidence="4">Cathepsin propeptide inhibitor domain-containing protein</fullName>
    </recommendedName>
</protein>
<feature type="non-terminal residue" evidence="2">
    <location>
        <position position="1"/>
    </location>
</feature>
<evidence type="ECO:0008006" key="4">
    <source>
        <dbReference type="Google" id="ProtNLM"/>
    </source>
</evidence>
<keyword evidence="3" id="KW-1185">Reference proteome</keyword>
<reference evidence="2 3" key="1">
    <citation type="journal article" date="2019" name="Sci. Rep.">
        <title>A high-quality genome of Eragrostis curvula grass provides insights into Poaceae evolution and supports new strategies to enhance forage quality.</title>
        <authorList>
            <person name="Carballo J."/>
            <person name="Santos B.A.C.M."/>
            <person name="Zappacosta D."/>
            <person name="Garbus I."/>
            <person name="Selva J.P."/>
            <person name="Gallo C.A."/>
            <person name="Diaz A."/>
            <person name="Albertini E."/>
            <person name="Caccamo M."/>
            <person name="Echenique V."/>
        </authorList>
    </citation>
    <scope>NUCLEOTIDE SEQUENCE [LARGE SCALE GENOMIC DNA]</scope>
    <source>
        <strain evidence="3">cv. Victoria</strain>
        <tissue evidence="2">Leaf</tissue>
    </source>
</reference>
<evidence type="ECO:0000256" key="1">
    <source>
        <dbReference type="SAM" id="MobiDB-lite"/>
    </source>
</evidence>
<accession>A0A5J9UWC6</accession>
<sequence>MATRVSRLIRVACDASAARDTARVAASRAAPAAAAAASRPEAAVATSSRAARSGSPRSRRVGRGRGYPVPGLDVTDKDLESDEAIWTMYENWCKVYNMERDHEEMTRRPVPSIQGSCKYSARNVRAFRLWC</sequence>
<feature type="region of interest" description="Disordered" evidence="1">
    <location>
        <begin position="24"/>
        <end position="74"/>
    </location>
</feature>
<name>A0A5J9UWC6_9POAL</name>
<dbReference type="EMBL" id="RWGY01000011">
    <property type="protein sequence ID" value="TVU27896.1"/>
    <property type="molecule type" value="Genomic_DNA"/>
</dbReference>
<comment type="caution">
    <text evidence="2">The sequence shown here is derived from an EMBL/GenBank/DDBJ whole genome shotgun (WGS) entry which is preliminary data.</text>
</comment>
<proteinExistence type="predicted"/>